<dbReference type="EMBL" id="CNFT01001730">
    <property type="protein sequence ID" value="CKT56581.1"/>
    <property type="molecule type" value="Genomic_DNA"/>
</dbReference>
<accession>A0A655ANK0</accession>
<organism evidence="1 4">
    <name type="scientific">Mycobacterium tuberculosis</name>
    <dbReference type="NCBI Taxonomy" id="1773"/>
    <lineage>
        <taxon>Bacteria</taxon>
        <taxon>Bacillati</taxon>
        <taxon>Actinomycetota</taxon>
        <taxon>Actinomycetes</taxon>
        <taxon>Mycobacteriales</taxon>
        <taxon>Mycobacteriaceae</taxon>
        <taxon>Mycobacterium</taxon>
        <taxon>Mycobacterium tuberculosis complex</taxon>
    </lineage>
</organism>
<reference evidence="3 4" key="1">
    <citation type="submission" date="2015-03" db="EMBL/GenBank/DDBJ databases">
        <authorList>
            <consortium name="Pathogen Informatics"/>
        </authorList>
    </citation>
    <scope>NUCLEOTIDE SEQUENCE [LARGE SCALE GENOMIC DNA]</scope>
    <source>
        <strain evidence="1 4">Bir 185</strain>
        <strain evidence="3">N09902308</strain>
    </source>
</reference>
<gene>
    <name evidence="2" type="ORF">ERS007739_01874</name>
    <name evidence="1" type="ORF">ERS027659_04585</name>
</gene>
<evidence type="ECO:0000313" key="3">
    <source>
        <dbReference type="Proteomes" id="UP000039021"/>
    </source>
</evidence>
<reference evidence="2" key="2">
    <citation type="submission" date="2015-03" db="EMBL/GenBank/DDBJ databases">
        <authorList>
            <consortium name="Pathogen Informatics"/>
            <person name="Murphy D."/>
        </authorList>
    </citation>
    <scope>NUCLEOTIDE SEQUENCE</scope>
    <source>
        <strain evidence="2">N09902308</strain>
    </source>
</reference>
<dbReference type="AlphaFoldDB" id="A0A655ANK0"/>
<dbReference type="Proteomes" id="UP000039021">
    <property type="component" value="Unassembled WGS sequence"/>
</dbReference>
<protein>
    <submittedName>
        <fullName evidence="1">Uncharacterized protein</fullName>
    </submittedName>
</protein>
<evidence type="ECO:0000313" key="4">
    <source>
        <dbReference type="Proteomes" id="UP000050164"/>
    </source>
</evidence>
<dbReference type="EMBL" id="CSBK01000785">
    <property type="protein sequence ID" value="COX90966.1"/>
    <property type="molecule type" value="Genomic_DNA"/>
</dbReference>
<name>A0A655ANK0_MYCTX</name>
<dbReference type="Proteomes" id="UP000050164">
    <property type="component" value="Unassembled WGS sequence"/>
</dbReference>
<evidence type="ECO:0000313" key="2">
    <source>
        <dbReference type="EMBL" id="COX90966.1"/>
    </source>
</evidence>
<proteinExistence type="predicted"/>
<evidence type="ECO:0000313" key="1">
    <source>
        <dbReference type="EMBL" id="CKT56581.1"/>
    </source>
</evidence>
<sequence length="66" mass="7123">MIATKSPRPSFSAVNACDKLFSVSLSCLPLPARLSAADSMRSPNGPFGCRSVGPSWRRIPLMESRN</sequence>